<dbReference type="InterPro" id="IPR052407">
    <property type="entry name" value="BTB_POZ_domain_cont_9"/>
</dbReference>
<dbReference type="InterPro" id="IPR011705">
    <property type="entry name" value="BACK"/>
</dbReference>
<evidence type="ECO:0000259" key="3">
    <source>
        <dbReference type="PROSITE" id="PS50097"/>
    </source>
</evidence>
<dbReference type="Pfam" id="PF07707">
    <property type="entry name" value="BACK"/>
    <property type="match status" value="1"/>
</dbReference>
<dbReference type="SUPFAM" id="SSF49785">
    <property type="entry name" value="Galactose-binding domain-like"/>
    <property type="match status" value="2"/>
</dbReference>
<dbReference type="InterPro" id="IPR008979">
    <property type="entry name" value="Galactose-bd-like_sf"/>
</dbReference>
<dbReference type="SMART" id="SM00225">
    <property type="entry name" value="BTB"/>
    <property type="match status" value="1"/>
</dbReference>
<gene>
    <name evidence="4" type="primary">100640583</name>
</gene>
<evidence type="ECO:0000256" key="1">
    <source>
        <dbReference type="ARBA" id="ARBA00020216"/>
    </source>
</evidence>
<dbReference type="Proteomes" id="UP000007879">
    <property type="component" value="Unassembled WGS sequence"/>
</dbReference>
<accession>A0AAN0IEZ0</accession>
<dbReference type="InterPro" id="IPR000421">
    <property type="entry name" value="FA58C"/>
</dbReference>
<dbReference type="GO" id="GO:0050804">
    <property type="term" value="P:modulation of chemical synaptic transmission"/>
    <property type="evidence" value="ECO:0007669"/>
    <property type="project" value="TreeGrafter"/>
</dbReference>
<dbReference type="GO" id="GO:0008344">
    <property type="term" value="P:adult locomotory behavior"/>
    <property type="evidence" value="ECO:0007669"/>
    <property type="project" value="TreeGrafter"/>
</dbReference>
<dbReference type="PROSITE" id="PS50022">
    <property type="entry name" value="FA58C_3"/>
    <property type="match status" value="1"/>
</dbReference>
<sequence>MSGLSLGACDGRDFCRSSIRDSTIGINFDALGEVEHYEHVSGDLFDLLKSGEHTDVTFVVGGVRFPVHRVILASRCTFFSVLLFGDMREAQPGNNEITLQDATPESFRALLEYIYSGKVCLGDLPEQVILDLLGLSNKYDFSHLQSSILAYLKATLSVHNACIIYNVANFYQLSDLCLACASYIDINAQAVMRSEAFLSISHQSLVELVSRTSFYCPELEVYFGIRRWLDNNEVSKDEEKNILKIVRLELIPMSSLLGEVRESSLFEANDILDAIAMINKKNMIELNQRGLLLPEENVATVQHDATVSDNQTILLSGDTESYTGDHGYAIHTITRNGPSKGIIVGLNQPYIINCIKMLLWDRDNRSYSYYIEISLDGSQWLTIIDRRDHLCRSWQELFFEDKVVKYIRIIGTFNSMNRSFHLVSFSCLHTSRRFSLSKDGLIIPDENVASISTSATVLEGVSRSRNALLNGNTRDYDWDSGYTCHQLGSGYIIIQLAQPYVISTMRLLLWDCDDRSYSYYIEVSTDQKSWTKVIDRSQESCRSWQHIQFDPLPVTFVKIVGTHNTANEVFHCVHFECPAAPLSSSPNNHFN</sequence>
<keyword evidence="5" id="KW-1185">Reference proteome</keyword>
<dbReference type="SUPFAM" id="SSF54695">
    <property type="entry name" value="POZ domain"/>
    <property type="match status" value="1"/>
</dbReference>
<dbReference type="AlphaFoldDB" id="A0AAN0IEZ0"/>
<dbReference type="KEGG" id="aqu:100640583"/>
<dbReference type="Pfam" id="PF00651">
    <property type="entry name" value="BTB"/>
    <property type="match status" value="1"/>
</dbReference>
<dbReference type="InterPro" id="IPR011333">
    <property type="entry name" value="SKP1/BTB/POZ_sf"/>
</dbReference>
<feature type="domain" description="BTB" evidence="3">
    <location>
        <begin position="54"/>
        <end position="123"/>
    </location>
</feature>
<dbReference type="GO" id="GO:0048512">
    <property type="term" value="P:circadian behavior"/>
    <property type="evidence" value="ECO:0007669"/>
    <property type="project" value="TreeGrafter"/>
</dbReference>
<name>A0AAN0IEZ0_AMPQE</name>
<dbReference type="Gene3D" id="1.25.40.420">
    <property type="match status" value="1"/>
</dbReference>
<protein>
    <recommendedName>
        <fullName evidence="1">BTB/POZ domain-containing protein 9</fullName>
    </recommendedName>
</protein>
<dbReference type="PROSITE" id="PS50097">
    <property type="entry name" value="BTB"/>
    <property type="match status" value="1"/>
</dbReference>
<dbReference type="Gene3D" id="3.30.710.10">
    <property type="entry name" value="Potassium Channel Kv1.1, Chain A"/>
    <property type="match status" value="1"/>
</dbReference>
<dbReference type="EnsemblMetazoa" id="XM_003387237.3">
    <property type="protein sequence ID" value="XP_003387285.1"/>
    <property type="gene ID" value="LOC100640583"/>
</dbReference>
<reference evidence="5" key="1">
    <citation type="journal article" date="2010" name="Nature">
        <title>The Amphimedon queenslandica genome and the evolution of animal complexity.</title>
        <authorList>
            <person name="Srivastava M."/>
            <person name="Simakov O."/>
            <person name="Chapman J."/>
            <person name="Fahey B."/>
            <person name="Gauthier M.E."/>
            <person name="Mitros T."/>
            <person name="Richards G.S."/>
            <person name="Conaco C."/>
            <person name="Dacre M."/>
            <person name="Hellsten U."/>
            <person name="Larroux C."/>
            <person name="Putnam N.H."/>
            <person name="Stanke M."/>
            <person name="Adamska M."/>
            <person name="Darling A."/>
            <person name="Degnan S.M."/>
            <person name="Oakley T.H."/>
            <person name="Plachetzki D.C."/>
            <person name="Zhai Y."/>
            <person name="Adamski M."/>
            <person name="Calcino A."/>
            <person name="Cummins S.F."/>
            <person name="Goodstein D.M."/>
            <person name="Harris C."/>
            <person name="Jackson D.J."/>
            <person name="Leys S.P."/>
            <person name="Shu S."/>
            <person name="Woodcroft B.J."/>
            <person name="Vervoort M."/>
            <person name="Kosik K.S."/>
            <person name="Manning G."/>
            <person name="Degnan B.M."/>
            <person name="Rokhsar D.S."/>
        </authorList>
    </citation>
    <scope>NUCLEOTIDE SEQUENCE [LARGE SCALE GENOMIC DNA]</scope>
</reference>
<organism evidence="4 5">
    <name type="scientific">Amphimedon queenslandica</name>
    <name type="common">Sponge</name>
    <dbReference type="NCBI Taxonomy" id="400682"/>
    <lineage>
        <taxon>Eukaryota</taxon>
        <taxon>Metazoa</taxon>
        <taxon>Porifera</taxon>
        <taxon>Demospongiae</taxon>
        <taxon>Heteroscleromorpha</taxon>
        <taxon>Haplosclerida</taxon>
        <taxon>Niphatidae</taxon>
        <taxon>Amphimedon</taxon>
    </lineage>
</organism>
<evidence type="ECO:0000313" key="5">
    <source>
        <dbReference type="Proteomes" id="UP000007879"/>
    </source>
</evidence>
<dbReference type="CDD" id="cd14822">
    <property type="entry name" value="BACK_BTBD9"/>
    <property type="match status" value="1"/>
</dbReference>
<dbReference type="FunFam" id="2.60.120.260:FF:000051">
    <property type="entry name" value="BTB/POZ domain-containing protein 9"/>
    <property type="match status" value="1"/>
</dbReference>
<dbReference type="GO" id="GO:0005737">
    <property type="term" value="C:cytoplasm"/>
    <property type="evidence" value="ECO:0007669"/>
    <property type="project" value="TreeGrafter"/>
</dbReference>
<feature type="domain" description="F5/8 type C" evidence="2">
    <location>
        <begin position="427"/>
        <end position="538"/>
    </location>
</feature>
<reference evidence="4" key="2">
    <citation type="submission" date="2024-06" db="UniProtKB">
        <authorList>
            <consortium name="EnsemblMetazoa"/>
        </authorList>
    </citation>
    <scope>IDENTIFICATION</scope>
</reference>
<dbReference type="PANTHER" id="PTHR46306">
    <property type="entry name" value="BTB/POZ DOMAIN-CONTAINING PROTEIN 9"/>
    <property type="match status" value="1"/>
</dbReference>
<dbReference type="PANTHER" id="PTHR46306:SF1">
    <property type="entry name" value="BTB_POZ DOMAIN-CONTAINING PROTEIN 9"/>
    <property type="match status" value="1"/>
</dbReference>
<proteinExistence type="predicted"/>
<dbReference type="InterPro" id="IPR034091">
    <property type="entry name" value="BTBD9_BACK-like_dom"/>
</dbReference>
<evidence type="ECO:0000313" key="4">
    <source>
        <dbReference type="EnsemblMetazoa" id="XP_003387285.1"/>
    </source>
</evidence>
<dbReference type="SMART" id="SM00875">
    <property type="entry name" value="BACK"/>
    <property type="match status" value="1"/>
</dbReference>
<evidence type="ECO:0000259" key="2">
    <source>
        <dbReference type="PROSITE" id="PS50022"/>
    </source>
</evidence>
<dbReference type="Gene3D" id="2.60.120.260">
    <property type="entry name" value="Galactose-binding domain-like"/>
    <property type="match status" value="2"/>
</dbReference>
<dbReference type="Pfam" id="PF00754">
    <property type="entry name" value="F5_F8_type_C"/>
    <property type="match status" value="1"/>
</dbReference>
<dbReference type="InterPro" id="IPR000210">
    <property type="entry name" value="BTB/POZ_dom"/>
</dbReference>